<evidence type="ECO:0000256" key="1">
    <source>
        <dbReference type="ARBA" id="ARBA00004123"/>
    </source>
</evidence>
<dbReference type="InterPro" id="IPR036020">
    <property type="entry name" value="WW_dom_sf"/>
</dbReference>
<feature type="compositionally biased region" description="Polar residues" evidence="3">
    <location>
        <begin position="145"/>
        <end position="181"/>
    </location>
</feature>
<dbReference type="Pfam" id="PF00397">
    <property type="entry name" value="WW"/>
    <property type="match status" value="1"/>
</dbReference>
<dbReference type="GO" id="GO:0005694">
    <property type="term" value="C:chromosome"/>
    <property type="evidence" value="ECO:0007669"/>
    <property type="project" value="InterPro"/>
</dbReference>
<dbReference type="Gene3D" id="2.20.70.10">
    <property type="match status" value="1"/>
</dbReference>
<dbReference type="EMBL" id="JABSTU010000001">
    <property type="protein sequence ID" value="KAH8040430.1"/>
    <property type="molecule type" value="Genomic_DNA"/>
</dbReference>
<dbReference type="Pfam" id="PF08236">
    <property type="entry name" value="SRI"/>
    <property type="match status" value="1"/>
</dbReference>
<accession>A0A9J6F0Y8</accession>
<dbReference type="InterPro" id="IPR013257">
    <property type="entry name" value="SRI"/>
</dbReference>
<dbReference type="VEuPathDB" id="VectorBase:LOC119165735"/>
<dbReference type="FunFam" id="1.10.1740.100:FF:000001">
    <property type="entry name" value="Histone-lysine N-methyltransferase"/>
    <property type="match status" value="1"/>
</dbReference>
<evidence type="ECO:0000313" key="5">
    <source>
        <dbReference type="EMBL" id="KAH8040430.1"/>
    </source>
</evidence>
<dbReference type="InterPro" id="IPR038190">
    <property type="entry name" value="SRI_sf"/>
</dbReference>
<dbReference type="Proteomes" id="UP000821866">
    <property type="component" value="Chromosome 1"/>
</dbReference>
<dbReference type="CDD" id="cd00201">
    <property type="entry name" value="WW"/>
    <property type="match status" value="1"/>
</dbReference>
<reference evidence="5" key="2">
    <citation type="submission" date="2021-09" db="EMBL/GenBank/DDBJ databases">
        <authorList>
            <person name="Jia N."/>
            <person name="Wang J."/>
            <person name="Shi W."/>
            <person name="Du L."/>
            <person name="Sun Y."/>
            <person name="Zhan W."/>
            <person name="Jiang J."/>
            <person name="Wang Q."/>
            <person name="Zhang B."/>
            <person name="Ji P."/>
            <person name="Sakyi L.B."/>
            <person name="Cui X."/>
            <person name="Yuan T."/>
            <person name="Jiang B."/>
            <person name="Yang W."/>
            <person name="Lam T.T.-Y."/>
            <person name="Chang Q."/>
            <person name="Ding S."/>
            <person name="Wang X."/>
            <person name="Zhu J."/>
            <person name="Ruan X."/>
            <person name="Zhao L."/>
            <person name="Wei J."/>
            <person name="Que T."/>
            <person name="Du C."/>
            <person name="Cheng J."/>
            <person name="Dai P."/>
            <person name="Han X."/>
            <person name="Huang E."/>
            <person name="Gao Y."/>
            <person name="Liu J."/>
            <person name="Shao H."/>
            <person name="Ye R."/>
            <person name="Li L."/>
            <person name="Wei W."/>
            <person name="Wang X."/>
            <person name="Wang C."/>
            <person name="Huo Q."/>
            <person name="Li W."/>
            <person name="Guo W."/>
            <person name="Chen H."/>
            <person name="Chen S."/>
            <person name="Zhou L."/>
            <person name="Zhou L."/>
            <person name="Ni X."/>
            <person name="Tian J."/>
            <person name="Zhou Y."/>
            <person name="Sheng Y."/>
            <person name="Liu T."/>
            <person name="Pan Y."/>
            <person name="Xia L."/>
            <person name="Li J."/>
            <person name="Zhao F."/>
            <person name="Cao W."/>
        </authorList>
    </citation>
    <scope>NUCLEOTIDE SEQUENCE</scope>
    <source>
        <strain evidence="5">Rmic-2018</strain>
        <tissue evidence="5">Larvae</tissue>
    </source>
</reference>
<dbReference type="Gene3D" id="1.10.1740.100">
    <property type="entry name" value="Set2, Rpb1 interacting domain"/>
    <property type="match status" value="1"/>
</dbReference>
<feature type="region of interest" description="Disordered" evidence="3">
    <location>
        <begin position="530"/>
        <end position="579"/>
    </location>
</feature>
<dbReference type="SMART" id="SM00456">
    <property type="entry name" value="WW"/>
    <property type="match status" value="1"/>
</dbReference>
<sequence>MNQLNSLGISISSDAQMEEEIEKLSGGLKNREHTLLLARLMVRGEDIDTRQRLLNIIKNTTETACLRLFLDYHGLSLLWSWMADIPDNELALKAEDSKVMSVVHRWASQLSEQGITKDSDIAPPPDKRAKVTSEEADSDASESSGGQTPASAPGQRSQTGSVVCSPDSTNLVESGDSTSSDGPKDEQGTKMAKDLSELASTLLDSWSSLKEVFRIPRLEQQKRREDEREADRRERERNRQQKNRESSFSSRDSNSRRRSPPSSSRDRSDRDYERSSDRRRYSASPEQRDDRKPYHRSSDHRRFGSNSGKDTKPRKTLLPTPPRLTKEERRQLFALEVQQRDQEEALRRQFMVPPATAVPPGIVMPAPAPQGFMGAPPGMMPMQGGCPNLQVATPMVPGQPQQQPVYVYDPATGAAMYGAPSSQPAVTYYDPQTGAPIPAPQPPTPQDYILQHRQQPMLHGQPPMVPGQHLMGPGQQAPLLMTVPPEEAVPQHQSVAPNIDYQALAVAISSVTNKPPSPVPIQSESAYVTDPMQIPLPPPLSPDSGEATPQNFDPVSSPTLDSTDSRCSELPPQQETRGEPVGTTVEIAVPTVDYDEDTPCGTPVLPSPSQAAVAFPSPIQAPVAAPFTVVTPGAATTEGAPAMAPGAVYPANPQPMAPGYGPGYGSVGSGVAAGTAQGMHPQVYYLPPVAQALPSEQPLEQPIELDREASSGRICSPPPQIHAPSKKDGRLPPHWKTAKDEEGNVYYYHALTRETQWDPPVWDENEEDMELETPTYDEPKVNSTVGSSRAKRSSKKKAVTVAADTSEVAKKIKELFRSKISSHIVHCLNPFRKPDCKLGRIQSTEDFKHLARKLTHFVMAKELKHCKNVEDLECNDNVKHKAKEFIQKYMAKYGPVYRKDKTVSPKDE</sequence>
<dbReference type="InterPro" id="IPR001202">
    <property type="entry name" value="WW_dom"/>
</dbReference>
<evidence type="ECO:0000259" key="4">
    <source>
        <dbReference type="PROSITE" id="PS50020"/>
    </source>
</evidence>
<dbReference type="PANTHER" id="PTHR46711">
    <property type="entry name" value="HISTONE-LYSINE N-METHYLTRANSFERASE SETD2"/>
    <property type="match status" value="1"/>
</dbReference>
<feature type="region of interest" description="Disordered" evidence="3">
    <location>
        <begin position="114"/>
        <end position="190"/>
    </location>
</feature>
<evidence type="ECO:0000256" key="2">
    <source>
        <dbReference type="ARBA" id="ARBA00023242"/>
    </source>
</evidence>
<dbReference type="PROSITE" id="PS50020">
    <property type="entry name" value="WW_DOMAIN_2"/>
    <property type="match status" value="1"/>
</dbReference>
<dbReference type="SUPFAM" id="SSF51045">
    <property type="entry name" value="WW domain"/>
    <property type="match status" value="1"/>
</dbReference>
<feature type="compositionally biased region" description="Basic and acidic residues" evidence="3">
    <location>
        <begin position="211"/>
        <end position="245"/>
    </location>
</feature>
<name>A0A9J6F0Y8_RHIMP</name>
<comment type="subcellular location">
    <subcellularLocation>
        <location evidence="1">Nucleus</location>
    </subcellularLocation>
</comment>
<comment type="caution">
    <text evidence="5">The sequence shown here is derived from an EMBL/GenBank/DDBJ whole genome shotgun (WGS) entry which is preliminary data.</text>
</comment>
<evidence type="ECO:0000313" key="6">
    <source>
        <dbReference type="Proteomes" id="UP000821866"/>
    </source>
</evidence>
<dbReference type="GO" id="GO:0005634">
    <property type="term" value="C:nucleus"/>
    <property type="evidence" value="ECO:0007669"/>
    <property type="project" value="TreeGrafter"/>
</dbReference>
<keyword evidence="2" id="KW-0539">Nucleus</keyword>
<organism evidence="5 6">
    <name type="scientific">Rhipicephalus microplus</name>
    <name type="common">Cattle tick</name>
    <name type="synonym">Boophilus microplus</name>
    <dbReference type="NCBI Taxonomy" id="6941"/>
    <lineage>
        <taxon>Eukaryota</taxon>
        <taxon>Metazoa</taxon>
        <taxon>Ecdysozoa</taxon>
        <taxon>Arthropoda</taxon>
        <taxon>Chelicerata</taxon>
        <taxon>Arachnida</taxon>
        <taxon>Acari</taxon>
        <taxon>Parasitiformes</taxon>
        <taxon>Ixodida</taxon>
        <taxon>Ixodoidea</taxon>
        <taxon>Ixodidae</taxon>
        <taxon>Rhipicephalinae</taxon>
        <taxon>Rhipicephalus</taxon>
        <taxon>Boophilus</taxon>
    </lineage>
</organism>
<feature type="region of interest" description="Disordered" evidence="3">
    <location>
        <begin position="710"/>
        <end position="733"/>
    </location>
</feature>
<dbReference type="PANTHER" id="PTHR46711:SF1">
    <property type="entry name" value="HISTONE-LYSINE N-METHYLTRANSFERASE SETD2"/>
    <property type="match status" value="1"/>
</dbReference>
<feature type="domain" description="WW" evidence="4">
    <location>
        <begin position="729"/>
        <end position="762"/>
    </location>
</feature>
<feature type="compositionally biased region" description="Basic and acidic residues" evidence="3">
    <location>
        <begin position="264"/>
        <end position="302"/>
    </location>
</feature>
<proteinExistence type="predicted"/>
<feature type="region of interest" description="Disordered" evidence="3">
    <location>
        <begin position="209"/>
        <end position="328"/>
    </location>
</feature>
<dbReference type="PROSITE" id="PS01159">
    <property type="entry name" value="WW_DOMAIN_1"/>
    <property type="match status" value="1"/>
</dbReference>
<evidence type="ECO:0000256" key="3">
    <source>
        <dbReference type="SAM" id="MobiDB-lite"/>
    </source>
</evidence>
<reference evidence="5" key="1">
    <citation type="journal article" date="2020" name="Cell">
        <title>Large-Scale Comparative Analyses of Tick Genomes Elucidate Their Genetic Diversity and Vector Capacities.</title>
        <authorList>
            <consortium name="Tick Genome and Microbiome Consortium (TIGMIC)"/>
            <person name="Jia N."/>
            <person name="Wang J."/>
            <person name="Shi W."/>
            <person name="Du L."/>
            <person name="Sun Y."/>
            <person name="Zhan W."/>
            <person name="Jiang J.F."/>
            <person name="Wang Q."/>
            <person name="Zhang B."/>
            <person name="Ji P."/>
            <person name="Bell-Sakyi L."/>
            <person name="Cui X.M."/>
            <person name="Yuan T.T."/>
            <person name="Jiang B.G."/>
            <person name="Yang W.F."/>
            <person name="Lam T.T."/>
            <person name="Chang Q.C."/>
            <person name="Ding S.J."/>
            <person name="Wang X.J."/>
            <person name="Zhu J.G."/>
            <person name="Ruan X.D."/>
            <person name="Zhao L."/>
            <person name="Wei J.T."/>
            <person name="Ye R.Z."/>
            <person name="Que T.C."/>
            <person name="Du C.H."/>
            <person name="Zhou Y.H."/>
            <person name="Cheng J.X."/>
            <person name="Dai P.F."/>
            <person name="Guo W.B."/>
            <person name="Han X.H."/>
            <person name="Huang E.J."/>
            <person name="Li L.F."/>
            <person name="Wei W."/>
            <person name="Gao Y.C."/>
            <person name="Liu J.Z."/>
            <person name="Shao H.Z."/>
            <person name="Wang X."/>
            <person name="Wang C.C."/>
            <person name="Yang T.C."/>
            <person name="Huo Q.B."/>
            <person name="Li W."/>
            <person name="Chen H.Y."/>
            <person name="Chen S.E."/>
            <person name="Zhou L.G."/>
            <person name="Ni X.B."/>
            <person name="Tian J.H."/>
            <person name="Sheng Y."/>
            <person name="Liu T."/>
            <person name="Pan Y.S."/>
            <person name="Xia L.Y."/>
            <person name="Li J."/>
            <person name="Zhao F."/>
            <person name="Cao W.C."/>
        </authorList>
    </citation>
    <scope>NUCLEOTIDE SEQUENCE</scope>
    <source>
        <strain evidence="5">Rmic-2018</strain>
    </source>
</reference>
<dbReference type="InterPro" id="IPR042294">
    <property type="entry name" value="SETD2_animal"/>
</dbReference>
<feature type="compositionally biased region" description="Basic and acidic residues" evidence="3">
    <location>
        <begin position="115"/>
        <end position="133"/>
    </location>
</feature>
<gene>
    <name evidence="5" type="ORF">HPB51_010210</name>
</gene>
<dbReference type="GO" id="GO:0046975">
    <property type="term" value="F:histone H3K36 methyltransferase activity"/>
    <property type="evidence" value="ECO:0007669"/>
    <property type="project" value="InterPro"/>
</dbReference>
<feature type="compositionally biased region" description="Polar residues" evidence="3">
    <location>
        <begin position="547"/>
        <end position="562"/>
    </location>
</feature>
<dbReference type="GO" id="GO:0006355">
    <property type="term" value="P:regulation of DNA-templated transcription"/>
    <property type="evidence" value="ECO:0007669"/>
    <property type="project" value="InterPro"/>
</dbReference>
<keyword evidence="6" id="KW-1185">Reference proteome</keyword>
<dbReference type="AlphaFoldDB" id="A0A9J6F0Y8"/>
<protein>
    <recommendedName>
        <fullName evidence="4">WW domain-containing protein</fullName>
    </recommendedName>
</protein>